<protein>
    <recommendedName>
        <fullName evidence="2">N-acetyltransferase domain-containing protein</fullName>
    </recommendedName>
</protein>
<evidence type="ECO:0000313" key="4">
    <source>
        <dbReference type="Proteomes" id="UP000182054"/>
    </source>
</evidence>
<dbReference type="PROSITE" id="PS51729">
    <property type="entry name" value="GNAT_YJDJ"/>
    <property type="match status" value="1"/>
</dbReference>
<dbReference type="SUPFAM" id="SSF55729">
    <property type="entry name" value="Acyl-CoA N-acyltransferases (Nat)"/>
    <property type="match status" value="1"/>
</dbReference>
<evidence type="ECO:0000256" key="1">
    <source>
        <dbReference type="SAM" id="MobiDB-lite"/>
    </source>
</evidence>
<organism evidence="3 4">
    <name type="scientific">Rhodococcoides kroppenstedtii</name>
    <dbReference type="NCBI Taxonomy" id="293050"/>
    <lineage>
        <taxon>Bacteria</taxon>
        <taxon>Bacillati</taxon>
        <taxon>Actinomycetota</taxon>
        <taxon>Actinomycetes</taxon>
        <taxon>Mycobacteriales</taxon>
        <taxon>Nocardiaceae</taxon>
        <taxon>Rhodococcoides</taxon>
    </lineage>
</organism>
<dbReference type="AlphaFoldDB" id="A0A1I0T871"/>
<feature type="region of interest" description="Disordered" evidence="1">
    <location>
        <begin position="100"/>
        <end position="126"/>
    </location>
</feature>
<proteinExistence type="predicted"/>
<dbReference type="GeneID" id="85485328"/>
<accession>A0A1I0T871</accession>
<dbReference type="RefSeq" id="WP_068361559.1">
    <property type="nucleotide sequence ID" value="NZ_FOJN01000004.1"/>
</dbReference>
<gene>
    <name evidence="3" type="ORF">SAMN05444374_104174</name>
</gene>
<dbReference type="InterPro" id="IPR031165">
    <property type="entry name" value="GNAT_YJDJ"/>
</dbReference>
<feature type="domain" description="N-acetyltransferase" evidence="2">
    <location>
        <begin position="7"/>
        <end position="93"/>
    </location>
</feature>
<dbReference type="Pfam" id="PF14542">
    <property type="entry name" value="Acetyltransf_CG"/>
    <property type="match status" value="1"/>
</dbReference>
<evidence type="ECO:0000313" key="3">
    <source>
        <dbReference type="EMBL" id="SFA47216.1"/>
    </source>
</evidence>
<evidence type="ECO:0000259" key="2">
    <source>
        <dbReference type="PROSITE" id="PS51729"/>
    </source>
</evidence>
<dbReference type="Gene3D" id="3.40.630.30">
    <property type="match status" value="1"/>
</dbReference>
<dbReference type="OrthoDB" id="5405911at2"/>
<sequence length="126" mass="13429">MSDSLVADNPELSRVELTVDGDLAGILAYDVIGSTVILRHTVVKEQYGDHGWAAVLVRGALDILRMGDLRVWPACAMVRRVIGAEPEYLPLVADQDPEAAEADRVAEAAEAGRVSEVAERSTSTGA</sequence>
<dbReference type="Proteomes" id="UP000182054">
    <property type="component" value="Unassembled WGS sequence"/>
</dbReference>
<name>A0A1I0T871_9NOCA</name>
<dbReference type="EMBL" id="FOJN01000004">
    <property type="protein sequence ID" value="SFA47216.1"/>
    <property type="molecule type" value="Genomic_DNA"/>
</dbReference>
<reference evidence="3 4" key="1">
    <citation type="submission" date="2016-10" db="EMBL/GenBank/DDBJ databases">
        <authorList>
            <person name="de Groot N.N."/>
        </authorList>
    </citation>
    <scope>NUCLEOTIDE SEQUENCE [LARGE SCALE GENOMIC DNA]</scope>
    <source>
        <strain evidence="3 4">DSM 44908</strain>
    </source>
</reference>
<dbReference type="InterPro" id="IPR016181">
    <property type="entry name" value="Acyl_CoA_acyltransferase"/>
</dbReference>